<reference evidence="1" key="1">
    <citation type="submission" date="2021-06" db="EMBL/GenBank/DDBJ databases">
        <authorList>
            <person name="Kallberg Y."/>
            <person name="Tangrot J."/>
            <person name="Rosling A."/>
        </authorList>
    </citation>
    <scope>NUCLEOTIDE SEQUENCE</scope>
    <source>
        <strain evidence="1">FL966</strain>
    </source>
</reference>
<organism evidence="1 2">
    <name type="scientific">Cetraspora pellucida</name>
    <dbReference type="NCBI Taxonomy" id="1433469"/>
    <lineage>
        <taxon>Eukaryota</taxon>
        <taxon>Fungi</taxon>
        <taxon>Fungi incertae sedis</taxon>
        <taxon>Mucoromycota</taxon>
        <taxon>Glomeromycotina</taxon>
        <taxon>Glomeromycetes</taxon>
        <taxon>Diversisporales</taxon>
        <taxon>Gigasporaceae</taxon>
        <taxon>Cetraspora</taxon>
    </lineage>
</organism>
<dbReference type="EMBL" id="CAJVQA010018576">
    <property type="protein sequence ID" value="CAG8754820.1"/>
    <property type="molecule type" value="Genomic_DNA"/>
</dbReference>
<accession>A0A9N9NT36</accession>
<evidence type="ECO:0000313" key="2">
    <source>
        <dbReference type="Proteomes" id="UP000789759"/>
    </source>
</evidence>
<gene>
    <name evidence="1" type="ORF">CPELLU_LOCUS14942</name>
</gene>
<proteinExistence type="predicted"/>
<feature type="non-terminal residue" evidence="1">
    <location>
        <position position="85"/>
    </location>
</feature>
<name>A0A9N9NT36_9GLOM</name>
<keyword evidence="2" id="KW-1185">Reference proteome</keyword>
<dbReference type="Proteomes" id="UP000789759">
    <property type="component" value="Unassembled WGS sequence"/>
</dbReference>
<sequence>MMYGNIHGTYKRALHKALQNKTKSQNLIELLEDFVEDNEFESDDLQEIDNLNDEKENSDPMILNPKIYYDRGHSKGTKHLKPAHK</sequence>
<comment type="caution">
    <text evidence="1">The sequence shown here is derived from an EMBL/GenBank/DDBJ whole genome shotgun (WGS) entry which is preliminary data.</text>
</comment>
<dbReference type="OrthoDB" id="2430002at2759"/>
<dbReference type="AlphaFoldDB" id="A0A9N9NT36"/>
<evidence type="ECO:0000313" key="1">
    <source>
        <dbReference type="EMBL" id="CAG8754820.1"/>
    </source>
</evidence>
<protein>
    <submittedName>
        <fullName evidence="1">6150_t:CDS:1</fullName>
    </submittedName>
</protein>